<protein>
    <submittedName>
        <fullName evidence="3">Class I mannose-6-phosphate isomerase</fullName>
    </submittedName>
</protein>
<dbReference type="RefSeq" id="WP_187542770.1">
    <property type="nucleotide sequence ID" value="NZ_CP060717.1"/>
</dbReference>
<dbReference type="InterPro" id="IPR011051">
    <property type="entry name" value="RmlC_Cupin_sf"/>
</dbReference>
<gene>
    <name evidence="3" type="ORF">H9L12_04345</name>
</gene>
<sequence>MTELTKLTTKIVDKPWGVRGIDPHFAADPGRQVGEIWFEAPSNRPLDVMAKYLFTSERLSIQVHPDDALATTMGMPSGKDECWIVLEAGQDAELGIGTHEPVSPDRIVEAAKDGSIVDMIDWRRPKEGDFVFNPARTIHALGPGLTLLEIQQSADVTLRLYDYGRDRPLHLEQSRSVVDARPHHHRLDGPIDRSRSKVLVDQGHFGVAWCHGSAPALTAVRDLQILPIDAPMAIDDITLKPGECALFDGDPSSLSSSGNFVLAWSR</sequence>
<keyword evidence="4" id="KW-1185">Reference proteome</keyword>
<dbReference type="InterPro" id="IPR051804">
    <property type="entry name" value="Carb_Metab_Reg_Kinase/Isom"/>
</dbReference>
<organism evidence="3 4">
    <name type="scientific">Sphingomonas rhizophila</name>
    <dbReference type="NCBI Taxonomy" id="2071607"/>
    <lineage>
        <taxon>Bacteria</taxon>
        <taxon>Pseudomonadati</taxon>
        <taxon>Pseudomonadota</taxon>
        <taxon>Alphaproteobacteria</taxon>
        <taxon>Sphingomonadales</taxon>
        <taxon>Sphingomonadaceae</taxon>
        <taxon>Sphingomonas</taxon>
    </lineage>
</organism>
<name>A0A7G9SD60_9SPHN</name>
<dbReference type="PANTHER" id="PTHR42742">
    <property type="entry name" value="TRANSCRIPTIONAL REPRESSOR MPRA"/>
    <property type="match status" value="1"/>
</dbReference>
<dbReference type="CDD" id="cd07010">
    <property type="entry name" value="cupin_PMI_type_I_N_bac"/>
    <property type="match status" value="1"/>
</dbReference>
<dbReference type="Proteomes" id="UP000515955">
    <property type="component" value="Chromosome"/>
</dbReference>
<dbReference type="GO" id="GO:0046872">
    <property type="term" value="F:metal ion binding"/>
    <property type="evidence" value="ECO:0007669"/>
    <property type="project" value="UniProtKB-KW"/>
</dbReference>
<evidence type="ECO:0000256" key="2">
    <source>
        <dbReference type="ARBA" id="ARBA00022833"/>
    </source>
</evidence>
<dbReference type="PANTHER" id="PTHR42742:SF3">
    <property type="entry name" value="FRUCTOKINASE"/>
    <property type="match status" value="1"/>
</dbReference>
<proteinExistence type="predicted"/>
<dbReference type="Gene3D" id="2.60.120.10">
    <property type="entry name" value="Jelly Rolls"/>
    <property type="match status" value="1"/>
</dbReference>
<evidence type="ECO:0000313" key="3">
    <source>
        <dbReference type="EMBL" id="QNN65785.1"/>
    </source>
</evidence>
<keyword evidence="2" id="KW-0862">Zinc</keyword>
<keyword evidence="1" id="KW-0479">Metal-binding</keyword>
<accession>A0A7G9SD60</accession>
<evidence type="ECO:0000313" key="4">
    <source>
        <dbReference type="Proteomes" id="UP000515955"/>
    </source>
</evidence>
<dbReference type="SUPFAM" id="SSF51182">
    <property type="entry name" value="RmlC-like cupins"/>
    <property type="match status" value="1"/>
</dbReference>
<keyword evidence="3" id="KW-0413">Isomerase</keyword>
<reference evidence="3 4" key="1">
    <citation type="submission" date="2020-08" db="EMBL/GenBank/DDBJ databases">
        <title>Genome sequence of Sphingomonas rhizophila KACC 19189T.</title>
        <authorList>
            <person name="Hyun D.-W."/>
            <person name="Bae J.-W."/>
        </authorList>
    </citation>
    <scope>NUCLEOTIDE SEQUENCE [LARGE SCALE GENOMIC DNA]</scope>
    <source>
        <strain evidence="3 4">KACC 19189</strain>
    </source>
</reference>
<dbReference type="KEGG" id="srhi:H9L12_04345"/>
<evidence type="ECO:0000256" key="1">
    <source>
        <dbReference type="ARBA" id="ARBA00022723"/>
    </source>
</evidence>
<dbReference type="InterPro" id="IPR014710">
    <property type="entry name" value="RmlC-like_jellyroll"/>
</dbReference>
<dbReference type="GO" id="GO:0016853">
    <property type="term" value="F:isomerase activity"/>
    <property type="evidence" value="ECO:0007669"/>
    <property type="project" value="UniProtKB-KW"/>
</dbReference>
<dbReference type="AlphaFoldDB" id="A0A7G9SD60"/>
<dbReference type="EMBL" id="CP060717">
    <property type="protein sequence ID" value="QNN65785.1"/>
    <property type="molecule type" value="Genomic_DNA"/>
</dbReference>